<protein>
    <recommendedName>
        <fullName evidence="4">Dolichyl-phosphate-mannose-protein mannosyltransferase</fullName>
    </recommendedName>
</protein>
<feature type="transmembrane region" description="Helical" evidence="1">
    <location>
        <begin position="272"/>
        <end position="287"/>
    </location>
</feature>
<proteinExistence type="predicted"/>
<feature type="transmembrane region" description="Helical" evidence="1">
    <location>
        <begin position="58"/>
        <end position="75"/>
    </location>
</feature>
<dbReference type="RefSeq" id="WP_111444224.1">
    <property type="nucleotide sequence ID" value="NZ_QKZK01000003.1"/>
</dbReference>
<dbReference type="AlphaFoldDB" id="A0A2W7NJJ5"/>
<feature type="transmembrane region" description="Helical" evidence="1">
    <location>
        <begin position="294"/>
        <end position="314"/>
    </location>
</feature>
<dbReference type="OrthoDB" id="671834at2"/>
<dbReference type="EMBL" id="QKZK01000003">
    <property type="protein sequence ID" value="PZX20040.1"/>
    <property type="molecule type" value="Genomic_DNA"/>
</dbReference>
<evidence type="ECO:0000313" key="2">
    <source>
        <dbReference type="EMBL" id="PZX20040.1"/>
    </source>
</evidence>
<feature type="transmembrane region" description="Helical" evidence="1">
    <location>
        <begin position="414"/>
        <end position="434"/>
    </location>
</feature>
<keyword evidence="3" id="KW-1185">Reference proteome</keyword>
<feature type="transmembrane region" description="Helical" evidence="1">
    <location>
        <begin position="204"/>
        <end position="221"/>
    </location>
</feature>
<accession>A0A2W7NJJ5</accession>
<sequence length="440" mass="49960">MIILVALFLWWMVAFGGFCRYSSFKNVILNGVLSLWMTGALASFLFFFSLIGHVNFMVFQWSLLLLGGGCLAFLWRRHWFSLKEIPLGMGLTALQTRLLMAMLLVFTILFSVGADRWGEWDAWAIWMLHAKFLLFENHFTNLFTNDIFFTHPDYPLMLSSLIAFVWKSLGHSSPVVPLVVAYVTGLSLLLGMAASLFELTYRKLGLAIVFVFTFSNLLFSFSHSQYADTLLSLFIVCSFVFYHHRNTGNAALLPLMAGFFAASAGWVKNEGLLFFGLFSCFYLVYNVKHFRRILLYGVGALLPLVVIFIFKMGYAPANDIVASDADGYVAKLTDVSRYLVVGEYYYKNLLSGSQLLLLLVVGAVFAFRWYREMPLWVGGAMLAGYFGIYILSPYGLDWHLGTSFNRLMHHLTPFLIYSAFVCIGQHTNFETLCVRLDSKQ</sequence>
<feature type="transmembrane region" description="Helical" evidence="1">
    <location>
        <begin position="87"/>
        <end position="110"/>
    </location>
</feature>
<name>A0A2W7NJJ5_9BACT</name>
<feature type="transmembrane region" description="Helical" evidence="1">
    <location>
        <begin position="175"/>
        <end position="197"/>
    </location>
</feature>
<comment type="caution">
    <text evidence="2">The sequence shown here is derived from an EMBL/GenBank/DDBJ whole genome shotgun (WGS) entry which is preliminary data.</text>
</comment>
<evidence type="ECO:0000256" key="1">
    <source>
        <dbReference type="SAM" id="Phobius"/>
    </source>
</evidence>
<organism evidence="2 3">
    <name type="scientific">Breznakibacter xylanolyticus</name>
    <dbReference type="NCBI Taxonomy" id="990"/>
    <lineage>
        <taxon>Bacteria</taxon>
        <taxon>Pseudomonadati</taxon>
        <taxon>Bacteroidota</taxon>
        <taxon>Bacteroidia</taxon>
        <taxon>Marinilabiliales</taxon>
        <taxon>Marinilabiliaceae</taxon>
        <taxon>Breznakibacter</taxon>
    </lineage>
</organism>
<evidence type="ECO:0000313" key="3">
    <source>
        <dbReference type="Proteomes" id="UP000249239"/>
    </source>
</evidence>
<reference evidence="2 3" key="1">
    <citation type="submission" date="2018-06" db="EMBL/GenBank/DDBJ databases">
        <title>Genomic Encyclopedia of Archaeal and Bacterial Type Strains, Phase II (KMG-II): from individual species to whole genera.</title>
        <authorList>
            <person name="Goeker M."/>
        </authorList>
    </citation>
    <scope>NUCLEOTIDE SEQUENCE [LARGE SCALE GENOMIC DNA]</scope>
    <source>
        <strain evidence="2 3">DSM 6779</strain>
    </source>
</reference>
<feature type="transmembrane region" description="Helical" evidence="1">
    <location>
        <begin position="349"/>
        <end position="367"/>
    </location>
</feature>
<keyword evidence="1" id="KW-1133">Transmembrane helix</keyword>
<feature type="transmembrane region" description="Helical" evidence="1">
    <location>
        <begin position="227"/>
        <end position="243"/>
    </location>
</feature>
<gene>
    <name evidence="2" type="ORF">LX69_00491</name>
</gene>
<keyword evidence="1" id="KW-0472">Membrane</keyword>
<evidence type="ECO:0008006" key="4">
    <source>
        <dbReference type="Google" id="ProtNLM"/>
    </source>
</evidence>
<feature type="transmembrane region" description="Helical" evidence="1">
    <location>
        <begin position="32"/>
        <end position="51"/>
    </location>
</feature>
<feature type="transmembrane region" description="Helical" evidence="1">
    <location>
        <begin position="374"/>
        <end position="394"/>
    </location>
</feature>
<feature type="transmembrane region" description="Helical" evidence="1">
    <location>
        <begin position="250"/>
        <end position="266"/>
    </location>
</feature>
<keyword evidence="1" id="KW-0812">Transmembrane</keyword>
<dbReference type="Proteomes" id="UP000249239">
    <property type="component" value="Unassembled WGS sequence"/>
</dbReference>